<dbReference type="EMBL" id="RYZI01000226">
    <property type="protein sequence ID" value="RWA07970.1"/>
    <property type="molecule type" value="Genomic_DNA"/>
</dbReference>
<keyword evidence="3" id="KW-1185">Reference proteome</keyword>
<protein>
    <submittedName>
        <fullName evidence="2">Uncharacterized protein</fullName>
    </submittedName>
</protein>
<feature type="compositionally biased region" description="Basic and acidic residues" evidence="1">
    <location>
        <begin position="105"/>
        <end position="117"/>
    </location>
</feature>
<evidence type="ECO:0000256" key="1">
    <source>
        <dbReference type="SAM" id="MobiDB-lite"/>
    </source>
</evidence>
<feature type="compositionally biased region" description="Basic and acidic residues" evidence="1">
    <location>
        <begin position="37"/>
        <end position="79"/>
    </location>
</feature>
<reference evidence="2 3" key="1">
    <citation type="submission" date="2018-12" db="EMBL/GenBank/DDBJ databases">
        <title>Draft genome sequence of Xylaria grammica IHI A82.</title>
        <authorList>
            <person name="Buettner E."/>
            <person name="Kellner H."/>
        </authorList>
    </citation>
    <scope>NUCLEOTIDE SEQUENCE [LARGE SCALE GENOMIC DNA]</scope>
    <source>
        <strain evidence="2 3">IHI A82</strain>
    </source>
</reference>
<comment type="caution">
    <text evidence="2">The sequence shown here is derived from an EMBL/GenBank/DDBJ whole genome shotgun (WGS) entry which is preliminary data.</text>
</comment>
<proteinExistence type="predicted"/>
<gene>
    <name evidence="2" type="ORF">EKO27_g7133</name>
</gene>
<feature type="compositionally biased region" description="Basic and acidic residues" evidence="1">
    <location>
        <begin position="139"/>
        <end position="169"/>
    </location>
</feature>
<feature type="compositionally biased region" description="Basic and acidic residues" evidence="1">
    <location>
        <begin position="86"/>
        <end position="95"/>
    </location>
</feature>
<dbReference type="Proteomes" id="UP000286045">
    <property type="component" value="Unassembled WGS sequence"/>
</dbReference>
<name>A0A439D0M9_9PEZI</name>
<feature type="region of interest" description="Disordered" evidence="1">
    <location>
        <begin position="1"/>
        <end position="196"/>
    </location>
</feature>
<sequence length="196" mass="21508">MPSGERNRRHSHGLDYGASVAGENVDFADDANIESPGTRDKALIDKLKDALRPGDARRPSGDARRPSGDTTHDGRHGGIEEVMQPGHRDYDEGAHHRGGGLLDELGERVRAPNEGARRRSSILDQTRFGHGQAWQGGQKQEHGQGEDKGSGLMDSVKKKVEAGRNEIYRNDSGSTKADESRIPGSMYRTIRDDFLK</sequence>
<evidence type="ECO:0000313" key="2">
    <source>
        <dbReference type="EMBL" id="RWA07970.1"/>
    </source>
</evidence>
<organism evidence="2 3">
    <name type="scientific">Xylaria grammica</name>
    <dbReference type="NCBI Taxonomy" id="363999"/>
    <lineage>
        <taxon>Eukaryota</taxon>
        <taxon>Fungi</taxon>
        <taxon>Dikarya</taxon>
        <taxon>Ascomycota</taxon>
        <taxon>Pezizomycotina</taxon>
        <taxon>Sordariomycetes</taxon>
        <taxon>Xylariomycetidae</taxon>
        <taxon>Xylariales</taxon>
        <taxon>Xylariaceae</taxon>
        <taxon>Xylaria</taxon>
    </lineage>
</organism>
<dbReference type="AlphaFoldDB" id="A0A439D0M9"/>
<evidence type="ECO:0000313" key="3">
    <source>
        <dbReference type="Proteomes" id="UP000286045"/>
    </source>
</evidence>
<accession>A0A439D0M9</accession>